<reference evidence="2 3" key="1">
    <citation type="submission" date="2018-07" db="EMBL/GenBank/DDBJ databases">
        <authorList>
            <consortium name="Pathogen Informatics"/>
        </authorList>
    </citation>
    <scope>NUCLEOTIDE SEQUENCE [LARGE SCALE GENOMIC DNA]</scope>
    <source>
        <strain evidence="2 3">4300STDY7045823</strain>
    </source>
</reference>
<gene>
    <name evidence="2" type="ORF">SAMEA104305318_03922</name>
</gene>
<dbReference type="RefSeq" id="WP_227553516.1">
    <property type="nucleotide sequence ID" value="NZ_BBTD01000052.1"/>
</dbReference>
<accession>A0A333WCH8</accession>
<proteinExistence type="predicted"/>
<keyword evidence="1" id="KW-0175">Coiled coil</keyword>
<dbReference type="Proteomes" id="UP000252694">
    <property type="component" value="Unassembled WGS sequence"/>
</dbReference>
<organism evidence="2 3">
    <name type="scientific">Acinetobacter baumannii</name>
    <dbReference type="NCBI Taxonomy" id="470"/>
    <lineage>
        <taxon>Bacteria</taxon>
        <taxon>Pseudomonadati</taxon>
        <taxon>Pseudomonadota</taxon>
        <taxon>Gammaproteobacteria</taxon>
        <taxon>Moraxellales</taxon>
        <taxon>Moraxellaceae</taxon>
        <taxon>Acinetobacter</taxon>
        <taxon>Acinetobacter calcoaceticus/baumannii complex</taxon>
    </lineage>
</organism>
<evidence type="ECO:0000313" key="2">
    <source>
        <dbReference type="EMBL" id="SST32537.1"/>
    </source>
</evidence>
<feature type="coiled-coil region" evidence="1">
    <location>
        <begin position="142"/>
        <end position="174"/>
    </location>
</feature>
<name>A0A333WCH8_ACIBA</name>
<dbReference type="AlphaFoldDB" id="A0A333WCH8"/>
<sequence length="220" mass="25854">MNANELYEKLQQIGKPLVHVESLVSTMQLEIPVEEIEKHIELFGVNFLLVEVVRYTFDGFLSPEYQHYIDEFIAENELDEDVILNIRNKTSSDIGLVNVGFNLNGCILGLTHTDEWMEHLFHLVKFITDSEKREKSRNFLSEQDKIKEQKVLEKQAKEKEREVMIQQVEDLTNTDDFKLCKTKGEILLFWEKNIPDLYKTLSRTFMETMSKKYISILRGS</sequence>
<protein>
    <submittedName>
        <fullName evidence="2">Uncharacterized protein</fullName>
    </submittedName>
</protein>
<evidence type="ECO:0000256" key="1">
    <source>
        <dbReference type="SAM" id="Coils"/>
    </source>
</evidence>
<dbReference type="EMBL" id="UFMQ01000036">
    <property type="protein sequence ID" value="SST32537.1"/>
    <property type="molecule type" value="Genomic_DNA"/>
</dbReference>
<evidence type="ECO:0000313" key="3">
    <source>
        <dbReference type="Proteomes" id="UP000252694"/>
    </source>
</evidence>